<organism evidence="4 5">
    <name type="scientific">Streptomyces hirsutus</name>
    <dbReference type="NCBI Taxonomy" id="35620"/>
    <lineage>
        <taxon>Bacteria</taxon>
        <taxon>Bacillati</taxon>
        <taxon>Actinomycetota</taxon>
        <taxon>Actinomycetes</taxon>
        <taxon>Kitasatosporales</taxon>
        <taxon>Streptomycetaceae</taxon>
        <taxon>Streptomyces</taxon>
    </lineage>
</organism>
<dbReference type="SUPFAM" id="SSF81606">
    <property type="entry name" value="PP2C-like"/>
    <property type="match status" value="1"/>
</dbReference>
<evidence type="ECO:0000256" key="1">
    <source>
        <dbReference type="ARBA" id="ARBA00022801"/>
    </source>
</evidence>
<sequence>MEGGDLELGELLAAAEAASPGESVDVVAHDLQKRFGAEHVSFLFVDLIGQRLVRLAAVGGDAAGHAEPIGLQGSVYDSVLQSQRQYVEPDGQGGRRVITPVTNRGDCIGVLEVTLQSADDIVLRQVCEAAHALAYIIVTDRRFTDLYHLGRRTTETSLAAEIQHQLLPSAPCCEAAQFTLAAGLIPADDIGGDTYDYTLDSDTLHLSITDAMGHDTNSALLATLLVGALRRARRNGCDALKQAHHAHQALLSHNRGLATGQLLCVDLETGLCELVNAGHPWPLRLRDGTVEEVRLAVNLPFGVAAPTSYRLQELHLRPGDRLILLTDGMQERGAAAVDLASVVHATRALHPREAVRSLTAAVLDACHGNLKDDATVLILDWHGKRRRPAGTGPAEMSRSGPPYDIASPTTPLTAPLPGPPNETRSSGSDRCCAAVARPRERHP</sequence>
<dbReference type="InterPro" id="IPR036457">
    <property type="entry name" value="PPM-type-like_dom_sf"/>
</dbReference>
<dbReference type="Gene3D" id="3.60.40.10">
    <property type="entry name" value="PPM-type phosphatase domain"/>
    <property type="match status" value="1"/>
</dbReference>
<dbReference type="InterPro" id="IPR001932">
    <property type="entry name" value="PPM-type_phosphatase-like_dom"/>
</dbReference>
<accession>A0ABZ1H0S0</accession>
<keyword evidence="5" id="KW-1185">Reference proteome</keyword>
<keyword evidence="1" id="KW-0378">Hydrolase</keyword>
<proteinExistence type="predicted"/>
<dbReference type="Pfam" id="PF07228">
    <property type="entry name" value="SpoIIE"/>
    <property type="match status" value="1"/>
</dbReference>
<dbReference type="InterPro" id="IPR052016">
    <property type="entry name" value="Bact_Sigma-Reg"/>
</dbReference>
<dbReference type="SUPFAM" id="SSF55781">
    <property type="entry name" value="GAF domain-like"/>
    <property type="match status" value="1"/>
</dbReference>
<evidence type="ECO:0000259" key="3">
    <source>
        <dbReference type="SMART" id="SM00331"/>
    </source>
</evidence>
<dbReference type="SMART" id="SM00331">
    <property type="entry name" value="PP2C_SIG"/>
    <property type="match status" value="1"/>
</dbReference>
<feature type="region of interest" description="Disordered" evidence="2">
    <location>
        <begin position="385"/>
        <end position="443"/>
    </location>
</feature>
<protein>
    <submittedName>
        <fullName evidence="4">Serine/threonine-protein phosphatase</fullName>
    </submittedName>
</protein>
<dbReference type="RefSeq" id="WP_326756649.1">
    <property type="nucleotide sequence ID" value="NZ_CP109134.1"/>
</dbReference>
<name>A0ABZ1H0S0_9ACTN</name>
<dbReference type="Proteomes" id="UP001335325">
    <property type="component" value="Chromosome"/>
</dbReference>
<gene>
    <name evidence="4" type="ORF">OIE73_38285</name>
</gene>
<evidence type="ECO:0000313" key="4">
    <source>
        <dbReference type="EMBL" id="WSD10975.1"/>
    </source>
</evidence>
<dbReference type="PANTHER" id="PTHR43156">
    <property type="entry name" value="STAGE II SPORULATION PROTEIN E-RELATED"/>
    <property type="match status" value="1"/>
</dbReference>
<dbReference type="GeneID" id="91548554"/>
<evidence type="ECO:0000256" key="2">
    <source>
        <dbReference type="SAM" id="MobiDB-lite"/>
    </source>
</evidence>
<feature type="domain" description="PPM-type phosphatase" evidence="3">
    <location>
        <begin position="175"/>
        <end position="381"/>
    </location>
</feature>
<evidence type="ECO:0000313" key="5">
    <source>
        <dbReference type="Proteomes" id="UP001335325"/>
    </source>
</evidence>
<dbReference type="EMBL" id="CP109134">
    <property type="protein sequence ID" value="WSD10975.1"/>
    <property type="molecule type" value="Genomic_DNA"/>
</dbReference>
<reference evidence="4 5" key="1">
    <citation type="submission" date="2022-10" db="EMBL/GenBank/DDBJ databases">
        <title>The complete genomes of actinobacterial strains from the NBC collection.</title>
        <authorList>
            <person name="Joergensen T.S."/>
            <person name="Alvarez Arevalo M."/>
            <person name="Sterndorff E.B."/>
            <person name="Faurdal D."/>
            <person name="Vuksanovic O."/>
            <person name="Mourched A.-S."/>
            <person name="Charusanti P."/>
            <person name="Shaw S."/>
            <person name="Blin K."/>
            <person name="Weber T."/>
        </authorList>
    </citation>
    <scope>NUCLEOTIDE SEQUENCE [LARGE SCALE GENOMIC DNA]</scope>
    <source>
        <strain evidence="4 5">NBC 01753</strain>
    </source>
</reference>
<dbReference type="PANTHER" id="PTHR43156:SF2">
    <property type="entry name" value="STAGE II SPORULATION PROTEIN E"/>
    <property type="match status" value="1"/>
</dbReference>